<name>A0A8D1IQV3_PIG</name>
<dbReference type="InterPro" id="IPR015943">
    <property type="entry name" value="WD40/YVTN_repeat-like_dom_sf"/>
</dbReference>
<dbReference type="Proteomes" id="UP000694728">
    <property type="component" value="Unplaced"/>
</dbReference>
<evidence type="ECO:0000313" key="1">
    <source>
        <dbReference type="Ensembl" id="ENSSSCP00045036135.1"/>
    </source>
</evidence>
<evidence type="ECO:0000313" key="2">
    <source>
        <dbReference type="Proteomes" id="UP000694728"/>
    </source>
</evidence>
<organism evidence="1 2">
    <name type="scientific">Sus scrofa</name>
    <name type="common">Pig</name>
    <dbReference type="NCBI Taxonomy" id="9823"/>
    <lineage>
        <taxon>Eukaryota</taxon>
        <taxon>Metazoa</taxon>
        <taxon>Chordata</taxon>
        <taxon>Craniata</taxon>
        <taxon>Vertebrata</taxon>
        <taxon>Euteleostomi</taxon>
        <taxon>Mammalia</taxon>
        <taxon>Eutheria</taxon>
        <taxon>Laurasiatheria</taxon>
        <taxon>Artiodactyla</taxon>
        <taxon>Suina</taxon>
        <taxon>Suidae</taxon>
        <taxon>Sus</taxon>
    </lineage>
</organism>
<dbReference type="AlphaFoldDB" id="A0A8D1IQV3"/>
<dbReference type="Gene3D" id="2.130.10.10">
    <property type="entry name" value="YVTN repeat-like/Quinoprotein amine dehydrogenase"/>
    <property type="match status" value="1"/>
</dbReference>
<reference evidence="1" key="1">
    <citation type="submission" date="2025-08" db="UniProtKB">
        <authorList>
            <consortium name="Ensembl"/>
        </authorList>
    </citation>
    <scope>IDENTIFICATION</scope>
</reference>
<protein>
    <submittedName>
        <fullName evidence="1">Uncharacterized protein</fullName>
    </submittedName>
</protein>
<dbReference type="Ensembl" id="ENSSSCT00045051919.1">
    <property type="protein sequence ID" value="ENSSSCP00045036135.1"/>
    <property type="gene ID" value="ENSSSCG00045030455.1"/>
</dbReference>
<proteinExistence type="predicted"/>
<accession>A0A8D1IQV3</accession>
<sequence>MGRRRAPELYRAPFPLYALQVEPSAGLLIAAGGGGAAKTGIKNGVVRVQGWPPGLVCLPSSSGESAA</sequence>